<dbReference type="EMBL" id="CP060828">
    <property type="protein sequence ID" value="QNP70354.1"/>
    <property type="molecule type" value="Genomic_DNA"/>
</dbReference>
<evidence type="ECO:0008006" key="5">
    <source>
        <dbReference type="Google" id="ProtNLM"/>
    </source>
</evidence>
<feature type="transmembrane region" description="Helical" evidence="2">
    <location>
        <begin position="172"/>
        <end position="190"/>
    </location>
</feature>
<evidence type="ECO:0000256" key="2">
    <source>
        <dbReference type="SAM" id="Phobius"/>
    </source>
</evidence>
<dbReference type="RefSeq" id="WP_187747367.1">
    <property type="nucleotide sequence ID" value="NZ_CP060828.1"/>
</dbReference>
<dbReference type="KEGG" id="sroi:IAG44_13455"/>
<keyword evidence="2" id="KW-0472">Membrane</keyword>
<organism evidence="3 4">
    <name type="scientific">Streptomyces roseirectus</name>
    <dbReference type="NCBI Taxonomy" id="2768066"/>
    <lineage>
        <taxon>Bacteria</taxon>
        <taxon>Bacillati</taxon>
        <taxon>Actinomycetota</taxon>
        <taxon>Actinomycetes</taxon>
        <taxon>Kitasatosporales</taxon>
        <taxon>Streptomycetaceae</taxon>
        <taxon>Streptomyces</taxon>
    </lineage>
</organism>
<feature type="transmembrane region" description="Helical" evidence="2">
    <location>
        <begin position="323"/>
        <end position="340"/>
    </location>
</feature>
<dbReference type="AlphaFoldDB" id="A0A7H0IC38"/>
<reference evidence="3 4" key="1">
    <citation type="submission" date="2020-08" db="EMBL/GenBank/DDBJ databases">
        <title>A novel species.</title>
        <authorList>
            <person name="Gao J."/>
        </authorList>
    </citation>
    <scope>NUCLEOTIDE SEQUENCE [LARGE SCALE GENOMIC DNA]</scope>
    <source>
        <strain evidence="3 4">CRXT-G-22</strain>
    </source>
</reference>
<name>A0A7H0IC38_9ACTN</name>
<feature type="compositionally biased region" description="Basic and acidic residues" evidence="1">
    <location>
        <begin position="32"/>
        <end position="54"/>
    </location>
</feature>
<feature type="transmembrane region" description="Helical" evidence="2">
    <location>
        <begin position="145"/>
        <end position="166"/>
    </location>
</feature>
<evidence type="ECO:0000313" key="4">
    <source>
        <dbReference type="Proteomes" id="UP000516052"/>
    </source>
</evidence>
<feature type="transmembrane region" description="Helical" evidence="2">
    <location>
        <begin position="347"/>
        <end position="367"/>
    </location>
</feature>
<evidence type="ECO:0000313" key="3">
    <source>
        <dbReference type="EMBL" id="QNP70354.1"/>
    </source>
</evidence>
<feature type="transmembrane region" description="Helical" evidence="2">
    <location>
        <begin position="387"/>
        <end position="407"/>
    </location>
</feature>
<proteinExistence type="predicted"/>
<gene>
    <name evidence="3" type="ORF">IAG44_13455</name>
</gene>
<evidence type="ECO:0000256" key="1">
    <source>
        <dbReference type="SAM" id="MobiDB-lite"/>
    </source>
</evidence>
<accession>A0A7H0IC38</accession>
<feature type="transmembrane region" description="Helical" evidence="2">
    <location>
        <begin position="251"/>
        <end position="272"/>
    </location>
</feature>
<feature type="transmembrane region" description="Helical" evidence="2">
    <location>
        <begin position="211"/>
        <end position="231"/>
    </location>
</feature>
<protein>
    <recommendedName>
        <fullName evidence="5">Integral membrane protein</fullName>
    </recommendedName>
</protein>
<keyword evidence="4" id="KW-1185">Reference proteome</keyword>
<dbReference type="Proteomes" id="UP000516052">
    <property type="component" value="Chromosome"/>
</dbReference>
<keyword evidence="2" id="KW-1133">Transmembrane helix</keyword>
<sequence>MSGLEGLDRPGAPAGEWVPPEWITRPGTAAAEHTDGTEHADGTDRAARTERAESQDAVTGPRRGGVDPVKALMHRHRELCERAVDPLEIAAGLEAHGLTDRAAAQYRHRDVFSLAEEMYARVPRQEATPGQAPAERPASSVRPAWVLLSLLPGALCAATVAGLRLTHGTGRQAVLGAGVLAVAVAVRAVLRHGPLSPLRRPRPVPHRAVSATCWLLLYAAVGDGLLAGAVAGGPDRPPGLTPDAPWPLTAAPLLTLALACAPAAVCAHLLAVHAGRRLHVSRGLAEFARAVRPLLLGTVALFTAALAGLTALCGVVLGEPAAYARVLPLGLLLFLARLLTVHGFTHAPAVVLSAAAAVEALAPATVLAGRLPGCGALSAPADALVSAWGPAALPALAAGAAALTLLAHAARTLTKASAHAREDHRC</sequence>
<feature type="region of interest" description="Disordered" evidence="1">
    <location>
        <begin position="1"/>
        <end position="67"/>
    </location>
</feature>
<keyword evidence="2" id="KW-0812">Transmembrane</keyword>
<feature type="transmembrane region" description="Helical" evidence="2">
    <location>
        <begin position="293"/>
        <end position="317"/>
    </location>
</feature>